<dbReference type="Gene3D" id="1.10.443.10">
    <property type="entry name" value="Intergrase catalytic core"/>
    <property type="match status" value="1"/>
</dbReference>
<evidence type="ECO:0000256" key="5">
    <source>
        <dbReference type="PROSITE-ProRule" id="PRU01248"/>
    </source>
</evidence>
<dbReference type="PROSITE" id="PS51898">
    <property type="entry name" value="TYR_RECOMBINASE"/>
    <property type="match status" value="1"/>
</dbReference>
<dbReference type="Proteomes" id="UP000001338">
    <property type="component" value="Unassembled WGS sequence"/>
</dbReference>
<dbReference type="GO" id="GO:0003677">
    <property type="term" value="F:DNA binding"/>
    <property type="evidence" value="ECO:0007669"/>
    <property type="project" value="UniProtKB-UniRule"/>
</dbReference>
<dbReference type="EMBL" id="AFLV02000077">
    <property type="protein sequence ID" value="EKR62708.1"/>
    <property type="molecule type" value="Genomic_DNA"/>
</dbReference>
<comment type="caution">
    <text evidence="9">The sequence shown here is derived from an EMBL/GenBank/DDBJ whole genome shotgun (WGS) entry which is preliminary data.</text>
</comment>
<feature type="region of interest" description="Disordered" evidence="6">
    <location>
        <begin position="320"/>
        <end position="380"/>
    </location>
</feature>
<keyword evidence="1" id="KW-0159">Chromosome partition</keyword>
<evidence type="ECO:0000256" key="4">
    <source>
        <dbReference type="ARBA" id="ARBA00023172"/>
    </source>
</evidence>
<dbReference type="GO" id="GO:0015074">
    <property type="term" value="P:DNA integration"/>
    <property type="evidence" value="ECO:0007669"/>
    <property type="project" value="UniProtKB-KW"/>
</dbReference>
<accession>A0A828YZ68</accession>
<dbReference type="InterPro" id="IPR050090">
    <property type="entry name" value="Tyrosine_recombinase_XerCD"/>
</dbReference>
<evidence type="ECO:0000256" key="3">
    <source>
        <dbReference type="ARBA" id="ARBA00023125"/>
    </source>
</evidence>
<dbReference type="GO" id="GO:0007059">
    <property type="term" value="P:chromosome segregation"/>
    <property type="evidence" value="ECO:0007669"/>
    <property type="project" value="UniProtKB-KW"/>
</dbReference>
<protein>
    <submittedName>
        <fullName evidence="9">Putative site-specific tyrosine recombinase XerC</fullName>
    </submittedName>
</protein>
<feature type="compositionally biased region" description="Basic and acidic residues" evidence="6">
    <location>
        <begin position="358"/>
        <end position="374"/>
    </location>
</feature>
<proteinExistence type="predicted"/>
<evidence type="ECO:0000256" key="2">
    <source>
        <dbReference type="ARBA" id="ARBA00022908"/>
    </source>
</evidence>
<organism evidence="9 10">
    <name type="scientific">Leptospira weilii str. 2006001853</name>
    <dbReference type="NCBI Taxonomy" id="1001589"/>
    <lineage>
        <taxon>Bacteria</taxon>
        <taxon>Pseudomonadati</taxon>
        <taxon>Spirochaetota</taxon>
        <taxon>Spirochaetia</taxon>
        <taxon>Leptospirales</taxon>
        <taxon>Leptospiraceae</taxon>
        <taxon>Leptospira</taxon>
    </lineage>
</organism>
<gene>
    <name evidence="9" type="ORF">LEP1GSC036_2256</name>
</gene>
<dbReference type="RefSeq" id="WP_004500570.1">
    <property type="nucleotide sequence ID" value="NZ_AFLV02000077.1"/>
</dbReference>
<evidence type="ECO:0000256" key="1">
    <source>
        <dbReference type="ARBA" id="ARBA00022829"/>
    </source>
</evidence>
<dbReference type="InterPro" id="IPR013762">
    <property type="entry name" value="Integrase-like_cat_sf"/>
</dbReference>
<dbReference type="InterPro" id="IPR010998">
    <property type="entry name" value="Integrase_recombinase_N"/>
</dbReference>
<evidence type="ECO:0000313" key="9">
    <source>
        <dbReference type="EMBL" id="EKR62708.1"/>
    </source>
</evidence>
<evidence type="ECO:0000259" key="7">
    <source>
        <dbReference type="PROSITE" id="PS51898"/>
    </source>
</evidence>
<evidence type="ECO:0000256" key="6">
    <source>
        <dbReference type="SAM" id="MobiDB-lite"/>
    </source>
</evidence>
<keyword evidence="3 5" id="KW-0238">DNA-binding</keyword>
<feature type="compositionally biased region" description="Polar residues" evidence="6">
    <location>
        <begin position="325"/>
        <end position="347"/>
    </location>
</feature>
<dbReference type="SUPFAM" id="SSF56349">
    <property type="entry name" value="DNA breaking-rejoining enzymes"/>
    <property type="match status" value="1"/>
</dbReference>
<evidence type="ECO:0000313" key="10">
    <source>
        <dbReference type="Proteomes" id="UP000001338"/>
    </source>
</evidence>
<dbReference type="GO" id="GO:0006310">
    <property type="term" value="P:DNA recombination"/>
    <property type="evidence" value="ECO:0007669"/>
    <property type="project" value="UniProtKB-KW"/>
</dbReference>
<evidence type="ECO:0000259" key="8">
    <source>
        <dbReference type="PROSITE" id="PS51900"/>
    </source>
</evidence>
<dbReference type="CDD" id="cd00798">
    <property type="entry name" value="INT_XerDC_C"/>
    <property type="match status" value="1"/>
</dbReference>
<dbReference type="Gene3D" id="1.10.150.130">
    <property type="match status" value="1"/>
</dbReference>
<feature type="domain" description="Core-binding (CB)" evidence="8">
    <location>
        <begin position="17"/>
        <end position="110"/>
    </location>
</feature>
<dbReference type="InterPro" id="IPR002104">
    <property type="entry name" value="Integrase_catalytic"/>
</dbReference>
<dbReference type="PANTHER" id="PTHR30349">
    <property type="entry name" value="PHAGE INTEGRASE-RELATED"/>
    <property type="match status" value="1"/>
</dbReference>
<name>A0A828YZ68_9LEPT</name>
<keyword evidence="2" id="KW-0229">DNA integration</keyword>
<sequence>MSSWKEKLERLRTSPLGTFERNVYDYLEWRRSAKGQSRSTLEHANWQLSLFITWCELREIRRPTEVTLSVLERYRSQVMSLKNKKDGKEISHNQKHKRLAMVKDYLSWLARKRVLLVNPSLDWEIPKFVKSNIPHNVLSVEEAERILAIPDVSGVFGLRDRSMLEVIYSTGIRRMELGNLSLGDIDFEGKTLLVREGKGKKTRLIPISDRALIWVKKYLEKGRVVLSRNEEEKSLYLSKYGKKIDLNNITSIFSGYRKAAGVEKRQSVHIFRHTTATGMLDNGADIRHVQEMLGHADLSTTQIYTHVAIRKLKEVYEKTHPSLHTPDSSSLVGGSEGRNTTNASGVPSESGPKKRALKNLDEKELEAKDKTQDKEESDTS</sequence>
<dbReference type="InterPro" id="IPR011010">
    <property type="entry name" value="DNA_brk_join_enz"/>
</dbReference>
<dbReference type="Pfam" id="PF00589">
    <property type="entry name" value="Phage_integrase"/>
    <property type="match status" value="1"/>
</dbReference>
<dbReference type="InterPro" id="IPR044068">
    <property type="entry name" value="CB"/>
</dbReference>
<dbReference type="PROSITE" id="PS51900">
    <property type="entry name" value="CB"/>
    <property type="match status" value="1"/>
</dbReference>
<dbReference type="AlphaFoldDB" id="A0A828YZ68"/>
<keyword evidence="4" id="KW-0233">DNA recombination</keyword>
<dbReference type="PANTHER" id="PTHR30349:SF81">
    <property type="entry name" value="TYROSINE RECOMBINASE XERC"/>
    <property type="match status" value="1"/>
</dbReference>
<feature type="domain" description="Tyr recombinase" evidence="7">
    <location>
        <begin position="133"/>
        <end position="317"/>
    </location>
</feature>
<reference evidence="9 10" key="1">
    <citation type="submission" date="2012-10" db="EMBL/GenBank/DDBJ databases">
        <authorList>
            <person name="Harkins D.M."/>
            <person name="Durkin A.S."/>
            <person name="Brinkac L.M."/>
            <person name="Haft D.H."/>
            <person name="Selengut J.D."/>
            <person name="Sanka R."/>
            <person name="DePew J."/>
            <person name="Purushe J."/>
            <person name="Whelen A.C."/>
            <person name="Vinetz J.M."/>
            <person name="Sutton G.G."/>
            <person name="Nierman W.C."/>
            <person name="Fouts D.E."/>
        </authorList>
    </citation>
    <scope>NUCLEOTIDE SEQUENCE [LARGE SCALE GENOMIC DNA]</scope>
    <source>
        <strain evidence="9 10">2006001853</strain>
    </source>
</reference>